<dbReference type="AlphaFoldDB" id="A0A1E7YZ20"/>
<reference evidence="1 2" key="1">
    <citation type="submission" date="2016-07" db="EMBL/GenBank/DDBJ databases">
        <authorList>
            <person name="Yuval B."/>
        </authorList>
    </citation>
    <scope>NUCLEOTIDE SEQUENCE [LARGE SCALE GENOMIC DNA]</scope>
    <source>
        <strain evidence="1 2">IL</strain>
    </source>
</reference>
<sequence length="72" mass="7702">MSEASYSSIGLDNSEISKLAISIIKNNLGGLPVGQARQVLTEVALLIDATMLIDCETSEFQRACEGFQHADS</sequence>
<evidence type="ECO:0000313" key="2">
    <source>
        <dbReference type="Proteomes" id="UP000243534"/>
    </source>
</evidence>
<accession>A0A1E7YZ20</accession>
<name>A0A1E7YZ20_9GAMM</name>
<evidence type="ECO:0000313" key="1">
    <source>
        <dbReference type="EMBL" id="OFC61615.1"/>
    </source>
</evidence>
<dbReference type="EMBL" id="MAYS01000368">
    <property type="protein sequence ID" value="OFC61615.1"/>
    <property type="molecule type" value="Genomic_DNA"/>
</dbReference>
<dbReference type="Proteomes" id="UP000243534">
    <property type="component" value="Unassembled WGS sequence"/>
</dbReference>
<organism evidence="1 2">
    <name type="scientific">Candidatus Erwinia dacicola</name>
    <dbReference type="NCBI Taxonomy" id="252393"/>
    <lineage>
        <taxon>Bacteria</taxon>
        <taxon>Pseudomonadati</taxon>
        <taxon>Pseudomonadota</taxon>
        <taxon>Gammaproteobacteria</taxon>
        <taxon>Enterobacterales</taxon>
        <taxon>Erwiniaceae</taxon>
        <taxon>Erwinia</taxon>
    </lineage>
</organism>
<comment type="caution">
    <text evidence="1">The sequence shown here is derived from an EMBL/GenBank/DDBJ whole genome shotgun (WGS) entry which is preliminary data.</text>
</comment>
<proteinExistence type="predicted"/>
<protein>
    <submittedName>
        <fullName evidence="1">Uncharacterized protein</fullName>
    </submittedName>
</protein>
<gene>
    <name evidence="1" type="ORF">BBW68_01895</name>
</gene>